<accession>A0ABN7RHT5</accession>
<dbReference type="Proteomes" id="UP001158576">
    <property type="component" value="Chromosome PAR"/>
</dbReference>
<gene>
    <name evidence="2" type="ORF">OKIOD_LOCUS379</name>
</gene>
<evidence type="ECO:0000313" key="2">
    <source>
        <dbReference type="EMBL" id="CAG5077826.1"/>
    </source>
</evidence>
<proteinExistence type="predicted"/>
<feature type="signal peptide" evidence="1">
    <location>
        <begin position="1"/>
        <end position="20"/>
    </location>
</feature>
<organism evidence="2 3">
    <name type="scientific">Oikopleura dioica</name>
    <name type="common">Tunicate</name>
    <dbReference type="NCBI Taxonomy" id="34765"/>
    <lineage>
        <taxon>Eukaryota</taxon>
        <taxon>Metazoa</taxon>
        <taxon>Chordata</taxon>
        <taxon>Tunicata</taxon>
        <taxon>Appendicularia</taxon>
        <taxon>Copelata</taxon>
        <taxon>Oikopleuridae</taxon>
        <taxon>Oikopleura</taxon>
    </lineage>
</organism>
<name>A0ABN7RHT5_OIKDI</name>
<protein>
    <submittedName>
        <fullName evidence="2">Oidioi.mRNA.OKI2018_I69.PAR.g8821.t1.cds</fullName>
    </submittedName>
</protein>
<keyword evidence="1" id="KW-0732">Signal</keyword>
<dbReference type="EMBL" id="OU015568">
    <property type="protein sequence ID" value="CAG5077826.1"/>
    <property type="molecule type" value="Genomic_DNA"/>
</dbReference>
<feature type="chain" id="PRO_5046845592" evidence="1">
    <location>
        <begin position="21"/>
        <end position="456"/>
    </location>
</feature>
<reference evidence="2 3" key="1">
    <citation type="submission" date="2021-04" db="EMBL/GenBank/DDBJ databases">
        <authorList>
            <person name="Bliznina A."/>
        </authorList>
    </citation>
    <scope>NUCLEOTIDE SEQUENCE [LARGE SCALE GENOMIC DNA]</scope>
</reference>
<sequence>MQKYKHKVGIIICFVSSALSICDKANFAAIDCSEYSFLITINQTCFNYHWNRGNAWNENIIFGSSGAAACELNVASQGANTIEINFDQCDVVANYPDPTNKTIIDFNLDGHIIETLIGNADIETLFDFNYKCEFRGVTDLEESAQLYDADKLKVNDTLTLDSSIIPNPVECLTKDESGEQFCSNDLEGSLSLDDLQVGDTYDFYWDSYYPSLGSMSFRIENVWLGPVPGEKTVQIASDGCLLSPFDSGFNWMSPDSRLIQWTAFKFKSSSSVHFTFELVMCDAGGVGGAVFETTFCLGSTQCETGEGNQYLFEQWLSSNNQNRKRKSADDENNPIFQPQQIVEISDISVEVKLPENANLREENVNGETVIVLSDEAGVNTARKNMNAKEYDMADKWAAHKSNGRLARRVGNEPVTYAPDNINIVHDKFLVREAHDQTQVEIPVVDYLTETNLVKQN</sequence>
<keyword evidence="3" id="KW-1185">Reference proteome</keyword>
<evidence type="ECO:0000256" key="1">
    <source>
        <dbReference type="SAM" id="SignalP"/>
    </source>
</evidence>
<evidence type="ECO:0000313" key="3">
    <source>
        <dbReference type="Proteomes" id="UP001158576"/>
    </source>
</evidence>